<protein>
    <recommendedName>
        <fullName evidence="4 15">CDP-diacylglycerol--inositol 3-phosphatidyltransferase</fullName>
        <ecNumber evidence="4 15">2.7.8.11</ecNumber>
    </recommendedName>
</protein>
<name>A0A5C7I662_9ROSI</name>
<feature type="transmembrane region" description="Helical" evidence="16">
    <location>
        <begin position="132"/>
        <end position="152"/>
    </location>
</feature>
<sequence length="212" mass="24144">MENTSKSRPKKQGKLSVYLYIPNIIGYIRVLLNVYAFAICFSQKWVFSTLYFVSFVCDAVDGWCARKFNQGITELLIGALCRPGLVFVSLLALDIASHWLQMYSTFLVGKTSHKDVKDSSSWLFRLYYGNRMFMGFCCVACEVLYIILFLIAESQNENLVDVLLSSLQQGSPLSFLLALSLFGWAIKQIINFIQMKTAADACVLYDIEKQKR</sequence>
<evidence type="ECO:0000256" key="1">
    <source>
        <dbReference type="ARBA" id="ARBA00001946"/>
    </source>
</evidence>
<dbReference type="OrthoDB" id="10251079at2759"/>
<dbReference type="EC" id="2.7.8.11" evidence="4 15"/>
<keyword evidence="9" id="KW-0460">Magnesium</keyword>
<evidence type="ECO:0000256" key="11">
    <source>
        <dbReference type="ARBA" id="ARBA00023098"/>
    </source>
</evidence>
<dbReference type="PIRSF" id="PIRSF000848">
    <property type="entry name" value="CDP_diag_ino_3_P"/>
    <property type="match status" value="1"/>
</dbReference>
<comment type="subcellular location">
    <subcellularLocation>
        <location evidence="2">Membrane</location>
        <topology evidence="2">Multi-pass membrane protein</topology>
    </subcellularLocation>
</comment>
<evidence type="ECO:0000256" key="6">
    <source>
        <dbReference type="ARBA" id="ARBA00022679"/>
    </source>
</evidence>
<comment type="similarity">
    <text evidence="3 15">Belongs to the CDP-alcohol phosphatidyltransferase class-I family.</text>
</comment>
<reference evidence="18" key="1">
    <citation type="journal article" date="2019" name="Gigascience">
        <title>De novo genome assembly of the endangered Acer yangbiense, a plant species with extremely small populations endemic to Yunnan Province, China.</title>
        <authorList>
            <person name="Yang J."/>
            <person name="Wariss H.M."/>
            <person name="Tao L."/>
            <person name="Zhang R."/>
            <person name="Yun Q."/>
            <person name="Hollingsworth P."/>
            <person name="Dao Z."/>
            <person name="Luo G."/>
            <person name="Guo H."/>
            <person name="Ma Y."/>
            <person name="Sun W."/>
        </authorList>
    </citation>
    <scope>NUCLEOTIDE SEQUENCE [LARGE SCALE GENOMIC DNA]</scope>
    <source>
        <strain evidence="18">cv. Malutang</strain>
    </source>
</reference>
<feature type="transmembrane region" description="Helical" evidence="16">
    <location>
        <begin position="20"/>
        <end position="39"/>
    </location>
</feature>
<evidence type="ECO:0000256" key="14">
    <source>
        <dbReference type="ARBA" id="ARBA00023264"/>
    </source>
</evidence>
<evidence type="ECO:0000256" key="8">
    <source>
        <dbReference type="ARBA" id="ARBA00022723"/>
    </source>
</evidence>
<evidence type="ECO:0000256" key="2">
    <source>
        <dbReference type="ARBA" id="ARBA00004141"/>
    </source>
</evidence>
<dbReference type="InterPro" id="IPR014387">
    <property type="entry name" value="CDP_diag_ino_3_P_euk"/>
</dbReference>
<evidence type="ECO:0000256" key="5">
    <source>
        <dbReference type="ARBA" id="ARBA00022516"/>
    </source>
</evidence>
<evidence type="ECO:0000256" key="3">
    <source>
        <dbReference type="ARBA" id="ARBA00010441"/>
    </source>
</evidence>
<evidence type="ECO:0000256" key="16">
    <source>
        <dbReference type="SAM" id="Phobius"/>
    </source>
</evidence>
<dbReference type="PANTHER" id="PTHR15362">
    <property type="entry name" value="PHOSPHATIDYLINOSITOL SYNTHASE"/>
    <property type="match status" value="1"/>
</dbReference>
<gene>
    <name evidence="17" type="ORF">EZV62_011745</name>
</gene>
<keyword evidence="14 15" id="KW-1208">Phospholipid metabolism</keyword>
<dbReference type="AlphaFoldDB" id="A0A5C7I662"/>
<evidence type="ECO:0000256" key="9">
    <source>
        <dbReference type="ARBA" id="ARBA00022842"/>
    </source>
</evidence>
<keyword evidence="11 15" id="KW-0443">Lipid metabolism</keyword>
<dbReference type="InterPro" id="IPR043130">
    <property type="entry name" value="CDP-OH_PTrfase_TM_dom"/>
</dbReference>
<evidence type="ECO:0000256" key="7">
    <source>
        <dbReference type="ARBA" id="ARBA00022692"/>
    </source>
</evidence>
<keyword evidence="13 15" id="KW-0594">Phospholipid biosynthesis</keyword>
<dbReference type="GO" id="GO:0016020">
    <property type="term" value="C:membrane"/>
    <property type="evidence" value="ECO:0007669"/>
    <property type="project" value="UniProtKB-SubCell"/>
</dbReference>
<keyword evidence="12 15" id="KW-0472">Membrane</keyword>
<dbReference type="EMBL" id="VAHF01000004">
    <property type="protein sequence ID" value="TXG64751.1"/>
    <property type="molecule type" value="Genomic_DNA"/>
</dbReference>
<keyword evidence="8" id="KW-0479">Metal-binding</keyword>
<evidence type="ECO:0000256" key="12">
    <source>
        <dbReference type="ARBA" id="ARBA00023136"/>
    </source>
</evidence>
<evidence type="ECO:0000313" key="18">
    <source>
        <dbReference type="Proteomes" id="UP000323000"/>
    </source>
</evidence>
<evidence type="ECO:0000256" key="13">
    <source>
        <dbReference type="ARBA" id="ARBA00023209"/>
    </source>
</evidence>
<keyword evidence="6 15" id="KW-0808">Transferase</keyword>
<evidence type="ECO:0000256" key="15">
    <source>
        <dbReference type="PIRNR" id="PIRNR000848"/>
    </source>
</evidence>
<dbReference type="Proteomes" id="UP000323000">
    <property type="component" value="Chromosome 4"/>
</dbReference>
<comment type="caution">
    <text evidence="17">The sequence shown here is derived from an EMBL/GenBank/DDBJ whole genome shotgun (WGS) entry which is preliminary data.</text>
</comment>
<feature type="transmembrane region" description="Helical" evidence="16">
    <location>
        <begin position="173"/>
        <end position="190"/>
    </location>
</feature>
<evidence type="ECO:0000313" key="17">
    <source>
        <dbReference type="EMBL" id="TXG64751.1"/>
    </source>
</evidence>
<keyword evidence="7 16" id="KW-0812">Transmembrane</keyword>
<evidence type="ECO:0000256" key="10">
    <source>
        <dbReference type="ARBA" id="ARBA00022989"/>
    </source>
</evidence>
<dbReference type="GO" id="GO:0006661">
    <property type="term" value="P:phosphatidylinositol biosynthetic process"/>
    <property type="evidence" value="ECO:0007669"/>
    <property type="project" value="TreeGrafter"/>
</dbReference>
<evidence type="ECO:0000256" key="4">
    <source>
        <dbReference type="ARBA" id="ARBA00013212"/>
    </source>
</evidence>
<keyword evidence="10 16" id="KW-1133">Transmembrane helix</keyword>
<keyword evidence="5 15" id="KW-0444">Lipid biosynthesis</keyword>
<comment type="cofactor">
    <cofactor evidence="1">
        <name>Mg(2+)</name>
        <dbReference type="ChEBI" id="CHEBI:18420"/>
    </cofactor>
</comment>
<comment type="catalytic activity">
    <reaction evidence="15">
        <text>a CDP-1,2-diacyl-sn-glycerol + myo-inositol = a 1,2-diacyl-sn-glycero-3-phospho-(1D-myo-inositol) + CMP + H(+)</text>
        <dbReference type="Rhea" id="RHEA:11580"/>
        <dbReference type="ChEBI" id="CHEBI:15378"/>
        <dbReference type="ChEBI" id="CHEBI:17268"/>
        <dbReference type="ChEBI" id="CHEBI:57880"/>
        <dbReference type="ChEBI" id="CHEBI:58332"/>
        <dbReference type="ChEBI" id="CHEBI:60377"/>
        <dbReference type="EC" id="2.7.8.11"/>
    </reaction>
</comment>
<keyword evidence="18" id="KW-1185">Reference proteome</keyword>
<dbReference type="GO" id="GO:0046872">
    <property type="term" value="F:metal ion binding"/>
    <property type="evidence" value="ECO:0007669"/>
    <property type="project" value="UniProtKB-KW"/>
</dbReference>
<organism evidence="17 18">
    <name type="scientific">Acer yangbiense</name>
    <dbReference type="NCBI Taxonomy" id="1000413"/>
    <lineage>
        <taxon>Eukaryota</taxon>
        <taxon>Viridiplantae</taxon>
        <taxon>Streptophyta</taxon>
        <taxon>Embryophyta</taxon>
        <taxon>Tracheophyta</taxon>
        <taxon>Spermatophyta</taxon>
        <taxon>Magnoliopsida</taxon>
        <taxon>eudicotyledons</taxon>
        <taxon>Gunneridae</taxon>
        <taxon>Pentapetalae</taxon>
        <taxon>rosids</taxon>
        <taxon>malvids</taxon>
        <taxon>Sapindales</taxon>
        <taxon>Sapindaceae</taxon>
        <taxon>Hippocastanoideae</taxon>
        <taxon>Acereae</taxon>
        <taxon>Acer</taxon>
    </lineage>
</organism>
<accession>A0A5C7I662</accession>
<dbReference type="Pfam" id="PF01066">
    <property type="entry name" value="CDP-OH_P_transf"/>
    <property type="match status" value="1"/>
</dbReference>
<dbReference type="PANTHER" id="PTHR15362:SF4">
    <property type="entry name" value="CDP-DIACYLGLYCEROL--INOSITOL 3-PHOSPHATIDYLTRANSFERASE"/>
    <property type="match status" value="1"/>
</dbReference>
<dbReference type="GO" id="GO:0003881">
    <property type="term" value="F:CDP-diacylglycerol-inositol 3-phosphatidyltransferase activity"/>
    <property type="evidence" value="ECO:0007669"/>
    <property type="project" value="UniProtKB-UniRule"/>
</dbReference>
<proteinExistence type="inferred from homology"/>
<feature type="transmembrane region" description="Helical" evidence="16">
    <location>
        <begin position="75"/>
        <end position="100"/>
    </location>
</feature>
<dbReference type="Gene3D" id="1.20.120.1760">
    <property type="match status" value="1"/>
</dbReference>
<dbReference type="InterPro" id="IPR000462">
    <property type="entry name" value="CDP-OH_P_trans"/>
</dbReference>
<dbReference type="GO" id="GO:0005794">
    <property type="term" value="C:Golgi apparatus"/>
    <property type="evidence" value="ECO:0007669"/>
    <property type="project" value="TreeGrafter"/>
</dbReference>